<accession>A0A803MY25</accession>
<dbReference type="InterPro" id="IPR008906">
    <property type="entry name" value="HATC_C_dom"/>
</dbReference>
<evidence type="ECO:0000313" key="4">
    <source>
        <dbReference type="Proteomes" id="UP000596660"/>
    </source>
</evidence>
<feature type="domain" description="hAT-like transposase RNase-H fold" evidence="2">
    <location>
        <begin position="207"/>
        <end position="307"/>
    </location>
</feature>
<dbReference type="GO" id="GO:0046983">
    <property type="term" value="F:protein dimerization activity"/>
    <property type="evidence" value="ECO:0007669"/>
    <property type="project" value="InterPro"/>
</dbReference>
<dbReference type="AlphaFoldDB" id="A0A803MY25"/>
<dbReference type="SUPFAM" id="SSF53098">
    <property type="entry name" value="Ribonuclease H-like"/>
    <property type="match status" value="1"/>
</dbReference>
<proteinExistence type="predicted"/>
<dbReference type="PANTHER" id="PTHR23272:SF182">
    <property type="entry name" value="OS09G0381850 PROTEIN"/>
    <property type="match status" value="1"/>
</dbReference>
<sequence>MENDPLFTGTERVVEDVLDEQVREDGIEELNPFAKRQRKKTSMRVINFVDIPPPHSGVVVNDALYKCLVEWEIESKLASITVDNASYNDVVVRTLKDSISCQAILPYGGKLYHVRCCTHILNILVHDGLEEIKDVLYKVRESVKHVIASIARLNIFNEICKQLKGVFPWYKNREPSYNLLPSDEEWKKVEVVCSFLSLLNQATEIISGSEYPTSNLFLPELTNIKEALESQVESDYDFMREMAQRMRVKFDKYWGNCNLLISVAAALDPRNKLKLIEWSFSTLYLEDELVTHTKYVRDTLYEIYLEYVEAHSLNNSQKTAHESDENYSAAVNVGPSNTGKNKIFQKGRKRFDSFIRSGYNTFESIKSEIDVYLEEGVVICDEESDDFDILQWWKANNLKFRILSKMTCDILAIPITSVASKSTFSAGGRVIDSYRVSLRTSTVQMLMCTEDWLRSFHGIKRKQKVIEEFKIIDLP</sequence>
<reference evidence="3" key="2">
    <citation type="submission" date="2021-03" db="UniProtKB">
        <authorList>
            <consortium name="EnsemblPlants"/>
        </authorList>
    </citation>
    <scope>IDENTIFICATION</scope>
</reference>
<evidence type="ECO:0000259" key="1">
    <source>
        <dbReference type="Pfam" id="PF05699"/>
    </source>
</evidence>
<dbReference type="InterPro" id="IPR012337">
    <property type="entry name" value="RNaseH-like_sf"/>
</dbReference>
<evidence type="ECO:0008006" key="5">
    <source>
        <dbReference type="Google" id="ProtNLM"/>
    </source>
</evidence>
<evidence type="ECO:0000313" key="3">
    <source>
        <dbReference type="EnsemblPlants" id="AUR62037105-RA:cds"/>
    </source>
</evidence>
<dbReference type="Pfam" id="PF14372">
    <property type="entry name" value="hAT-like_RNase-H"/>
    <property type="match status" value="1"/>
</dbReference>
<organism evidence="3 4">
    <name type="scientific">Chenopodium quinoa</name>
    <name type="common">Quinoa</name>
    <dbReference type="NCBI Taxonomy" id="63459"/>
    <lineage>
        <taxon>Eukaryota</taxon>
        <taxon>Viridiplantae</taxon>
        <taxon>Streptophyta</taxon>
        <taxon>Embryophyta</taxon>
        <taxon>Tracheophyta</taxon>
        <taxon>Spermatophyta</taxon>
        <taxon>Magnoliopsida</taxon>
        <taxon>eudicotyledons</taxon>
        <taxon>Gunneridae</taxon>
        <taxon>Pentapetalae</taxon>
        <taxon>Caryophyllales</taxon>
        <taxon>Chenopodiaceae</taxon>
        <taxon>Chenopodioideae</taxon>
        <taxon>Atripliceae</taxon>
        <taxon>Chenopodium</taxon>
    </lineage>
</organism>
<dbReference type="Gramene" id="AUR62037105-RA">
    <property type="protein sequence ID" value="AUR62037105-RA:cds"/>
    <property type="gene ID" value="AUR62037105"/>
</dbReference>
<dbReference type="PANTHER" id="PTHR23272">
    <property type="entry name" value="BED FINGER-RELATED"/>
    <property type="match status" value="1"/>
</dbReference>
<feature type="domain" description="HAT C-terminal dimerisation" evidence="1">
    <location>
        <begin position="368"/>
        <end position="453"/>
    </location>
</feature>
<reference evidence="3" key="1">
    <citation type="journal article" date="2017" name="Nature">
        <title>The genome of Chenopodium quinoa.</title>
        <authorList>
            <person name="Jarvis D.E."/>
            <person name="Ho Y.S."/>
            <person name="Lightfoot D.J."/>
            <person name="Schmoeckel S.M."/>
            <person name="Li B."/>
            <person name="Borm T.J.A."/>
            <person name="Ohyanagi H."/>
            <person name="Mineta K."/>
            <person name="Michell C.T."/>
            <person name="Saber N."/>
            <person name="Kharbatia N.M."/>
            <person name="Rupper R.R."/>
            <person name="Sharp A.R."/>
            <person name="Dally N."/>
            <person name="Boughton B.A."/>
            <person name="Woo Y.H."/>
            <person name="Gao G."/>
            <person name="Schijlen E.G.W.M."/>
            <person name="Guo X."/>
            <person name="Momin A.A."/>
            <person name="Negrao S."/>
            <person name="Al-Babili S."/>
            <person name="Gehring C."/>
            <person name="Roessner U."/>
            <person name="Jung C."/>
            <person name="Murphy K."/>
            <person name="Arold S.T."/>
            <person name="Gojobori T."/>
            <person name="van der Linden C.G."/>
            <person name="van Loo E.N."/>
            <person name="Jellen E.N."/>
            <person name="Maughan P.J."/>
            <person name="Tester M."/>
        </authorList>
    </citation>
    <scope>NUCLEOTIDE SEQUENCE [LARGE SCALE GENOMIC DNA]</scope>
    <source>
        <strain evidence="3">cv. PI 614886</strain>
    </source>
</reference>
<dbReference type="Pfam" id="PF05699">
    <property type="entry name" value="Dimer_Tnp_hAT"/>
    <property type="match status" value="1"/>
</dbReference>
<dbReference type="InterPro" id="IPR025525">
    <property type="entry name" value="hAT-like_transposase_RNase-H"/>
</dbReference>
<keyword evidence="4" id="KW-1185">Reference proteome</keyword>
<evidence type="ECO:0000259" key="2">
    <source>
        <dbReference type="Pfam" id="PF14372"/>
    </source>
</evidence>
<dbReference type="Proteomes" id="UP000596660">
    <property type="component" value="Unplaced"/>
</dbReference>
<dbReference type="GO" id="GO:0003677">
    <property type="term" value="F:DNA binding"/>
    <property type="evidence" value="ECO:0007669"/>
    <property type="project" value="InterPro"/>
</dbReference>
<name>A0A803MY25_CHEQI</name>
<dbReference type="OMA" id="THPINDP"/>
<protein>
    <recommendedName>
        <fullName evidence="5">Transposase</fullName>
    </recommendedName>
</protein>
<dbReference type="EnsemblPlants" id="AUR62037105-RA">
    <property type="protein sequence ID" value="AUR62037105-RA:cds"/>
    <property type="gene ID" value="AUR62037105"/>
</dbReference>